<keyword evidence="3" id="KW-1185">Reference proteome</keyword>
<protein>
    <submittedName>
        <fullName evidence="2">Uncharacterized protein</fullName>
    </submittedName>
</protein>
<evidence type="ECO:0000313" key="3">
    <source>
        <dbReference type="Proteomes" id="UP001218218"/>
    </source>
</evidence>
<evidence type="ECO:0000256" key="1">
    <source>
        <dbReference type="SAM" id="MobiDB-lite"/>
    </source>
</evidence>
<proteinExistence type="predicted"/>
<comment type="caution">
    <text evidence="2">The sequence shown here is derived from an EMBL/GenBank/DDBJ whole genome shotgun (WGS) entry which is preliminary data.</text>
</comment>
<name>A0AAD6ZHE0_9AGAR</name>
<dbReference type="Proteomes" id="UP001218218">
    <property type="component" value="Unassembled WGS sequence"/>
</dbReference>
<reference evidence="2" key="1">
    <citation type="submission" date="2023-03" db="EMBL/GenBank/DDBJ databases">
        <title>Massive genome expansion in bonnet fungi (Mycena s.s.) driven by repeated elements and novel gene families across ecological guilds.</title>
        <authorList>
            <consortium name="Lawrence Berkeley National Laboratory"/>
            <person name="Harder C.B."/>
            <person name="Miyauchi S."/>
            <person name="Viragh M."/>
            <person name="Kuo A."/>
            <person name="Thoen E."/>
            <person name="Andreopoulos B."/>
            <person name="Lu D."/>
            <person name="Skrede I."/>
            <person name="Drula E."/>
            <person name="Henrissat B."/>
            <person name="Morin E."/>
            <person name="Kohler A."/>
            <person name="Barry K."/>
            <person name="LaButti K."/>
            <person name="Morin E."/>
            <person name="Salamov A."/>
            <person name="Lipzen A."/>
            <person name="Mereny Z."/>
            <person name="Hegedus B."/>
            <person name="Baldrian P."/>
            <person name="Stursova M."/>
            <person name="Weitz H."/>
            <person name="Taylor A."/>
            <person name="Grigoriev I.V."/>
            <person name="Nagy L.G."/>
            <person name="Martin F."/>
            <person name="Kauserud H."/>
        </authorList>
    </citation>
    <scope>NUCLEOTIDE SEQUENCE</scope>
    <source>
        <strain evidence="2">CBHHK002</strain>
    </source>
</reference>
<gene>
    <name evidence="2" type="ORF">DFH08DRAFT_1029773</name>
</gene>
<dbReference type="EMBL" id="JARIHO010000048">
    <property type="protein sequence ID" value="KAJ7322802.1"/>
    <property type="molecule type" value="Genomic_DNA"/>
</dbReference>
<sequence length="157" mass="17302">MALANGEDMDSDSPESCVPRVSVNNTAGVPAGSALQLAEAALAEVLGELQEAGVLQKKNMIDIKDFIVMPEEKIVEDVTNKEIFEAVQKMRANEQDREENSGDGEEQVDPKPSRKEALQATTTLCQYIVDLDSLFACKMEVVLSSFGRETAKRPRRW</sequence>
<accession>A0AAD6ZHE0</accession>
<dbReference type="AlphaFoldDB" id="A0AAD6ZHE0"/>
<evidence type="ECO:0000313" key="2">
    <source>
        <dbReference type="EMBL" id="KAJ7322802.1"/>
    </source>
</evidence>
<feature type="region of interest" description="Disordered" evidence="1">
    <location>
        <begin position="1"/>
        <end position="21"/>
    </location>
</feature>
<feature type="compositionally biased region" description="Basic and acidic residues" evidence="1">
    <location>
        <begin position="91"/>
        <end position="100"/>
    </location>
</feature>
<feature type="region of interest" description="Disordered" evidence="1">
    <location>
        <begin position="89"/>
        <end position="115"/>
    </location>
</feature>
<organism evidence="2 3">
    <name type="scientific">Mycena albidolilacea</name>
    <dbReference type="NCBI Taxonomy" id="1033008"/>
    <lineage>
        <taxon>Eukaryota</taxon>
        <taxon>Fungi</taxon>
        <taxon>Dikarya</taxon>
        <taxon>Basidiomycota</taxon>
        <taxon>Agaricomycotina</taxon>
        <taxon>Agaricomycetes</taxon>
        <taxon>Agaricomycetidae</taxon>
        <taxon>Agaricales</taxon>
        <taxon>Marasmiineae</taxon>
        <taxon>Mycenaceae</taxon>
        <taxon>Mycena</taxon>
    </lineage>
</organism>